<feature type="compositionally biased region" description="Low complexity" evidence="3">
    <location>
        <begin position="11"/>
        <end position="24"/>
    </location>
</feature>
<feature type="coiled-coil region" evidence="2">
    <location>
        <begin position="127"/>
        <end position="270"/>
    </location>
</feature>
<dbReference type="PANTHER" id="PTHR31553:SF1">
    <property type="entry name" value="NF-KAPPA-B ESSENTIAL MODULATOR"/>
    <property type="match status" value="1"/>
</dbReference>
<dbReference type="PANTHER" id="PTHR31553">
    <property type="entry name" value="NF-KAPPA-B ESSENTIAL MODULATOR"/>
    <property type="match status" value="1"/>
</dbReference>
<sequence length="535" mass="60692">MAVNGAVPHNSLSNMSFGPPSSSSDTDADVSFIVLDRMTAEDDEKIVNELTASVCAFNIDTNLGVSVASSNHCGENPPSTSSAHGNREFLSNVSDNSLPSEVKQRMNSLVLENDNLRVTVNQTNVSLKQLMTTLEQCREDMDRVRQEHKEKFQETRDLVLKLKKEKAEMRLVIEELQAKVEELQLQATHSLFEAVGVTASEIEFKSKIDDLQSQLSIAEASLQAEREKNSLYLEENTSLKNHTKSLESKIDDLQSQLSIAEASLQAEREKNSLYLEENTSVKNHTKLLESKLVQFEGQKVMLEELDCLREANVRLREDLQNLSSVEKHSREYQVAQANGFIQRVDELTVKLMCTEEQLAKANSEIAQLKSFEIVQHSAEDRTLNEESLINARATVDRLRLRIDEMTAKIVELDQKCENQAQEISNLQNENSKQSEVVGILQAQVEVYRTDFIAERDCREKLAGEKEQLAEDLRRLHRRNLELQEQRTMTPVQGEQTSNSSVEQPEEESQNSSYRCPICQIISFRTLQALNEHLDH</sequence>
<feature type="non-terminal residue" evidence="5">
    <location>
        <position position="1"/>
    </location>
</feature>
<dbReference type="Pfam" id="PF16516">
    <property type="entry name" value="CC2-LZ"/>
    <property type="match status" value="1"/>
</dbReference>
<keyword evidence="1 2" id="KW-0175">Coiled coil</keyword>
<evidence type="ECO:0000259" key="4">
    <source>
        <dbReference type="Pfam" id="PF16516"/>
    </source>
</evidence>
<dbReference type="EMBL" id="JAHWGI010000011">
    <property type="protein sequence ID" value="KAK3907435.1"/>
    <property type="molecule type" value="Genomic_DNA"/>
</dbReference>
<gene>
    <name evidence="5" type="ORF">KUF71_002934</name>
</gene>
<feature type="coiled-coil region" evidence="2">
    <location>
        <begin position="305"/>
        <end position="364"/>
    </location>
</feature>
<evidence type="ECO:0000256" key="3">
    <source>
        <dbReference type="SAM" id="MobiDB-lite"/>
    </source>
</evidence>
<feature type="compositionally biased region" description="Polar residues" evidence="3">
    <location>
        <begin position="485"/>
        <end position="502"/>
    </location>
</feature>
<proteinExistence type="predicted"/>
<accession>A0AAE1GPH7</accession>
<evidence type="ECO:0000256" key="1">
    <source>
        <dbReference type="ARBA" id="ARBA00023054"/>
    </source>
</evidence>
<dbReference type="AlphaFoldDB" id="A0AAE1GPH7"/>
<evidence type="ECO:0000313" key="6">
    <source>
        <dbReference type="Proteomes" id="UP001219518"/>
    </source>
</evidence>
<evidence type="ECO:0000313" key="5">
    <source>
        <dbReference type="EMBL" id="KAK3907435.1"/>
    </source>
</evidence>
<comment type="caution">
    <text evidence="5">The sequence shown here is derived from an EMBL/GenBank/DDBJ whole genome shotgun (WGS) entry which is preliminary data.</text>
</comment>
<name>A0AAE1GPH7_9NEOP</name>
<dbReference type="GO" id="GO:0070530">
    <property type="term" value="F:K63-linked polyubiquitin modification-dependent protein binding"/>
    <property type="evidence" value="ECO:0007669"/>
    <property type="project" value="TreeGrafter"/>
</dbReference>
<dbReference type="GO" id="GO:0005737">
    <property type="term" value="C:cytoplasm"/>
    <property type="evidence" value="ECO:0007669"/>
    <property type="project" value="TreeGrafter"/>
</dbReference>
<dbReference type="InterPro" id="IPR032419">
    <property type="entry name" value="CC2-LZ_dom"/>
</dbReference>
<dbReference type="InterPro" id="IPR051301">
    <property type="entry name" value="Optineurin/NFkB_EssMod"/>
</dbReference>
<dbReference type="GO" id="GO:0005634">
    <property type="term" value="C:nucleus"/>
    <property type="evidence" value="ECO:0007669"/>
    <property type="project" value="TreeGrafter"/>
</dbReference>
<reference evidence="5" key="2">
    <citation type="journal article" date="2023" name="BMC Genomics">
        <title>Pest status, molecular evolution, and epigenetic factors derived from the genome assembly of Frankliniella fusca, a thysanopteran phytovirus vector.</title>
        <authorList>
            <person name="Catto M.A."/>
            <person name="Labadie P.E."/>
            <person name="Jacobson A.L."/>
            <person name="Kennedy G.G."/>
            <person name="Srinivasan R."/>
            <person name="Hunt B.G."/>
        </authorList>
    </citation>
    <scope>NUCLEOTIDE SEQUENCE</scope>
    <source>
        <strain evidence="5">PL_HMW_Pooled</strain>
    </source>
</reference>
<dbReference type="Gene3D" id="1.20.5.390">
    <property type="entry name" value="L1 transposable element, trimerization domain"/>
    <property type="match status" value="1"/>
</dbReference>
<organism evidence="5 6">
    <name type="scientific">Frankliniella fusca</name>
    <dbReference type="NCBI Taxonomy" id="407009"/>
    <lineage>
        <taxon>Eukaryota</taxon>
        <taxon>Metazoa</taxon>
        <taxon>Ecdysozoa</taxon>
        <taxon>Arthropoda</taxon>
        <taxon>Hexapoda</taxon>
        <taxon>Insecta</taxon>
        <taxon>Pterygota</taxon>
        <taxon>Neoptera</taxon>
        <taxon>Paraneoptera</taxon>
        <taxon>Thysanoptera</taxon>
        <taxon>Terebrantia</taxon>
        <taxon>Thripoidea</taxon>
        <taxon>Thripidae</taxon>
        <taxon>Frankliniella</taxon>
    </lineage>
</organism>
<keyword evidence="6" id="KW-1185">Reference proteome</keyword>
<dbReference type="Gene3D" id="1.20.5.990">
    <property type="entry name" value="Nemo cc2-lz domain - 1d5 darpin complex"/>
    <property type="match status" value="1"/>
</dbReference>
<feature type="region of interest" description="Disordered" evidence="3">
    <location>
        <begin position="479"/>
        <end position="508"/>
    </location>
</feature>
<feature type="region of interest" description="Disordered" evidence="3">
    <location>
        <begin position="1"/>
        <end position="25"/>
    </location>
</feature>
<evidence type="ECO:0000256" key="2">
    <source>
        <dbReference type="SAM" id="Coils"/>
    </source>
</evidence>
<dbReference type="Proteomes" id="UP001219518">
    <property type="component" value="Unassembled WGS sequence"/>
</dbReference>
<protein>
    <submittedName>
        <fullName evidence="5">NF-kappa-B essential modulator</fullName>
    </submittedName>
</protein>
<reference evidence="5" key="1">
    <citation type="submission" date="2021-07" db="EMBL/GenBank/DDBJ databases">
        <authorList>
            <person name="Catto M.A."/>
            <person name="Jacobson A."/>
            <person name="Kennedy G."/>
            <person name="Labadie P."/>
            <person name="Hunt B.G."/>
            <person name="Srinivasan R."/>
        </authorList>
    </citation>
    <scope>NUCLEOTIDE SEQUENCE</scope>
    <source>
        <strain evidence="5">PL_HMW_Pooled</strain>
        <tissue evidence="5">Head</tissue>
    </source>
</reference>
<feature type="domain" description="NF-kappa-B essential modulator NEMO CC2-LZ" evidence="4">
    <location>
        <begin position="399"/>
        <end position="483"/>
    </location>
</feature>
<dbReference type="GO" id="GO:0043122">
    <property type="term" value="P:regulation of canonical NF-kappaB signal transduction"/>
    <property type="evidence" value="ECO:0007669"/>
    <property type="project" value="TreeGrafter"/>
</dbReference>